<dbReference type="OrthoDB" id="10470176at2759"/>
<dbReference type="EMBL" id="FUEG01000005">
    <property type="protein sequence ID" value="SJL04699.1"/>
    <property type="molecule type" value="Genomic_DNA"/>
</dbReference>
<accession>A0A284R7P2</accession>
<dbReference type="Proteomes" id="UP000219338">
    <property type="component" value="Unassembled WGS sequence"/>
</dbReference>
<sequence>MAILKDQAKWIALAMLFESQPPSEDDVSSWLLISAGQFNRAGARTFAIDSLRSTYALSQPLFTLLSHLQILLRDSPSSDIPFYETQHGGMEKIHEVDVNFIGHAGPERFDEDDTGLGVDEDATEETSVQDQCVATSSDAQPVVFDTMPKPYAEVVNLIFAVNSMRSLESTSSIRLSLPEVWTSEDWYHFRNIFRCWRMDVFVFRSTLVGLRLQISHHIFILPPRFILHWPPFALVPEEHLGGLSPIPIHHVRLVEFLHDLANHQAIYWKTPGHLKIPVDSFSIFRSLWTPIIETNSEDVPQTVDL</sequence>
<keyword evidence="2" id="KW-1185">Reference proteome</keyword>
<organism evidence="1 2">
    <name type="scientific">Armillaria ostoyae</name>
    <name type="common">Armillaria root rot fungus</name>
    <dbReference type="NCBI Taxonomy" id="47428"/>
    <lineage>
        <taxon>Eukaryota</taxon>
        <taxon>Fungi</taxon>
        <taxon>Dikarya</taxon>
        <taxon>Basidiomycota</taxon>
        <taxon>Agaricomycotina</taxon>
        <taxon>Agaricomycetes</taxon>
        <taxon>Agaricomycetidae</taxon>
        <taxon>Agaricales</taxon>
        <taxon>Marasmiineae</taxon>
        <taxon>Physalacriaceae</taxon>
        <taxon>Armillaria</taxon>
    </lineage>
</organism>
<reference evidence="2" key="1">
    <citation type="journal article" date="2017" name="Nat. Ecol. Evol.">
        <title>Genome expansion and lineage-specific genetic innovations in the forest pathogenic fungi Armillaria.</title>
        <authorList>
            <person name="Sipos G."/>
            <person name="Prasanna A.N."/>
            <person name="Walter M.C."/>
            <person name="O'Connor E."/>
            <person name="Balint B."/>
            <person name="Krizsan K."/>
            <person name="Kiss B."/>
            <person name="Hess J."/>
            <person name="Varga T."/>
            <person name="Slot J."/>
            <person name="Riley R."/>
            <person name="Boka B."/>
            <person name="Rigling D."/>
            <person name="Barry K."/>
            <person name="Lee J."/>
            <person name="Mihaltcheva S."/>
            <person name="LaButti K."/>
            <person name="Lipzen A."/>
            <person name="Waldron R."/>
            <person name="Moloney N.M."/>
            <person name="Sperisen C."/>
            <person name="Kredics L."/>
            <person name="Vagvoelgyi C."/>
            <person name="Patrignani A."/>
            <person name="Fitzpatrick D."/>
            <person name="Nagy I."/>
            <person name="Doyle S."/>
            <person name="Anderson J.B."/>
            <person name="Grigoriev I.V."/>
            <person name="Gueldener U."/>
            <person name="Muensterkoetter M."/>
            <person name="Nagy L.G."/>
        </authorList>
    </citation>
    <scope>NUCLEOTIDE SEQUENCE [LARGE SCALE GENOMIC DNA]</scope>
    <source>
        <strain evidence="2">C18/9</strain>
    </source>
</reference>
<dbReference type="AlphaFoldDB" id="A0A284R7P2"/>
<gene>
    <name evidence="1" type="ORF">ARMOST_08069</name>
</gene>
<evidence type="ECO:0000313" key="2">
    <source>
        <dbReference type="Proteomes" id="UP000219338"/>
    </source>
</evidence>
<name>A0A284R7P2_ARMOS</name>
<proteinExistence type="predicted"/>
<evidence type="ECO:0000313" key="1">
    <source>
        <dbReference type="EMBL" id="SJL04699.1"/>
    </source>
</evidence>
<protein>
    <submittedName>
        <fullName evidence="1">Uncharacterized protein</fullName>
    </submittedName>
</protein>